<evidence type="ECO:0000256" key="2">
    <source>
        <dbReference type="ARBA" id="ARBA00023015"/>
    </source>
</evidence>
<protein>
    <submittedName>
        <fullName evidence="6">Transcriptional regulator, LysR family-like protein</fullName>
    </submittedName>
</protein>
<dbReference type="GO" id="GO:0006351">
    <property type="term" value="P:DNA-templated transcription"/>
    <property type="evidence" value="ECO:0007669"/>
    <property type="project" value="TreeGrafter"/>
</dbReference>
<keyword evidence="4" id="KW-0804">Transcription</keyword>
<organism evidence="6 7">
    <name type="scientific">Ramlibacter tataouinensis (strain ATCC BAA-407 / DSM 14655 / LMG 21543 / TTB310)</name>
    <dbReference type="NCBI Taxonomy" id="365046"/>
    <lineage>
        <taxon>Bacteria</taxon>
        <taxon>Pseudomonadati</taxon>
        <taxon>Pseudomonadota</taxon>
        <taxon>Betaproteobacteria</taxon>
        <taxon>Burkholderiales</taxon>
        <taxon>Comamonadaceae</taxon>
        <taxon>Ramlibacter</taxon>
    </lineage>
</organism>
<dbReference type="KEGG" id="rta:Rta_04640"/>
<dbReference type="InterPro" id="IPR058163">
    <property type="entry name" value="LysR-type_TF_proteobact-type"/>
</dbReference>
<dbReference type="RefSeq" id="WP_013899768.1">
    <property type="nucleotide sequence ID" value="NC_015677.1"/>
</dbReference>
<dbReference type="PROSITE" id="PS50931">
    <property type="entry name" value="HTH_LYSR"/>
    <property type="match status" value="1"/>
</dbReference>
<dbReference type="Pfam" id="PF00126">
    <property type="entry name" value="HTH_1"/>
    <property type="match status" value="1"/>
</dbReference>
<evidence type="ECO:0000256" key="3">
    <source>
        <dbReference type="ARBA" id="ARBA00023125"/>
    </source>
</evidence>
<dbReference type="InterPro" id="IPR000847">
    <property type="entry name" value="LysR_HTH_N"/>
</dbReference>
<name>F5Y631_RAMTT</name>
<dbReference type="Pfam" id="PF03466">
    <property type="entry name" value="LysR_substrate"/>
    <property type="match status" value="1"/>
</dbReference>
<reference evidence="7" key="1">
    <citation type="submission" date="2006-01" db="EMBL/GenBank/DDBJ databases">
        <title>Genome of the cyst-dividing bacterium Ramlibacter tataouinensis.</title>
        <authorList>
            <person name="Barakat M."/>
            <person name="Ortet P."/>
            <person name="De Luca G."/>
            <person name="Jourlin-Castelli C."/>
            <person name="Ansaldi M."/>
            <person name="Py B."/>
            <person name="Fichant G."/>
            <person name="Coutinho P."/>
            <person name="Voulhoux R."/>
            <person name="Bastien O."/>
            <person name="Roy S."/>
            <person name="Marechal E."/>
            <person name="Henrissat B."/>
            <person name="Quentin Y."/>
            <person name="Noirot P."/>
            <person name="Filloux A."/>
            <person name="Mejean V."/>
            <person name="DuBow M."/>
            <person name="Barras F."/>
            <person name="Heulin T."/>
        </authorList>
    </citation>
    <scope>NUCLEOTIDE SEQUENCE [LARGE SCALE GENOMIC DNA]</scope>
    <source>
        <strain evidence="7">ATCC BAA-407 / DSM 14655 / LMG 21543 / TTB310</strain>
    </source>
</reference>
<dbReference type="PANTHER" id="PTHR30537">
    <property type="entry name" value="HTH-TYPE TRANSCRIPTIONAL REGULATOR"/>
    <property type="match status" value="1"/>
</dbReference>
<keyword evidence="3" id="KW-0238">DNA-binding</keyword>
<dbReference type="EMBL" id="CP000245">
    <property type="protein sequence ID" value="AEG91535.1"/>
    <property type="molecule type" value="Genomic_DNA"/>
</dbReference>
<dbReference type="eggNOG" id="COG0583">
    <property type="taxonomic scope" value="Bacteria"/>
</dbReference>
<dbReference type="Gene3D" id="1.10.10.10">
    <property type="entry name" value="Winged helix-like DNA-binding domain superfamily/Winged helix DNA-binding domain"/>
    <property type="match status" value="1"/>
</dbReference>
<dbReference type="PANTHER" id="PTHR30537:SF1">
    <property type="entry name" value="HTH-TYPE TRANSCRIPTIONAL REGULATOR PGRR"/>
    <property type="match status" value="1"/>
</dbReference>
<proteinExistence type="inferred from homology"/>
<dbReference type="FunFam" id="1.10.10.10:FF:000001">
    <property type="entry name" value="LysR family transcriptional regulator"/>
    <property type="match status" value="1"/>
</dbReference>
<dbReference type="AlphaFoldDB" id="F5Y631"/>
<evidence type="ECO:0000313" key="7">
    <source>
        <dbReference type="Proteomes" id="UP000008385"/>
    </source>
</evidence>
<dbReference type="SUPFAM" id="SSF46785">
    <property type="entry name" value="Winged helix' DNA-binding domain"/>
    <property type="match status" value="1"/>
</dbReference>
<dbReference type="InterPro" id="IPR005119">
    <property type="entry name" value="LysR_subst-bd"/>
</dbReference>
<dbReference type="InterPro" id="IPR036390">
    <property type="entry name" value="WH_DNA-bd_sf"/>
</dbReference>
<gene>
    <name evidence="6" type="ordered locus">Rta_04640</name>
</gene>
<dbReference type="SUPFAM" id="SSF53850">
    <property type="entry name" value="Periplasmic binding protein-like II"/>
    <property type="match status" value="1"/>
</dbReference>
<dbReference type="PATRIC" id="fig|365046.3.peg.478"/>
<accession>F5Y631</accession>
<dbReference type="HOGENOM" id="CLU_039613_16_1_4"/>
<dbReference type="GO" id="GO:0043565">
    <property type="term" value="F:sequence-specific DNA binding"/>
    <property type="evidence" value="ECO:0007669"/>
    <property type="project" value="TreeGrafter"/>
</dbReference>
<dbReference type="Gene3D" id="3.40.190.290">
    <property type="match status" value="1"/>
</dbReference>
<evidence type="ECO:0000256" key="1">
    <source>
        <dbReference type="ARBA" id="ARBA00009437"/>
    </source>
</evidence>
<comment type="similarity">
    <text evidence="1">Belongs to the LysR transcriptional regulatory family.</text>
</comment>
<evidence type="ECO:0000259" key="5">
    <source>
        <dbReference type="PROSITE" id="PS50931"/>
    </source>
</evidence>
<keyword evidence="2" id="KW-0805">Transcription regulation</keyword>
<sequence length="298" mass="32948">MRSLLPDLELFAAIARHGSFRRAAAERKVSTSLVSQGMRKLEDQLGVVLLRRTTRSVAPTAAGAELLVSLEPGLRQIQDAVERINLHRGSPIGALRINAPAPIAQFLLAPLAARFTREHPDVAIEIVAEAARQDIVLEGFDAGVRFGKDVPQDMVAVRIGQPQRYAIVASPRYLRDVPEPRAPRELKRHECIRRRFPAGTLQAWEFQRRIANVEVPVGRIVVNDAQIAVNAAVAGGGLAYVHEKYVEREIAAGELVRLLEPWSPGIGVPYLYYPRQRYLSAALRAFIDLARMQAPAVD</sequence>
<dbReference type="GO" id="GO:0003700">
    <property type="term" value="F:DNA-binding transcription factor activity"/>
    <property type="evidence" value="ECO:0007669"/>
    <property type="project" value="InterPro"/>
</dbReference>
<keyword evidence="7" id="KW-1185">Reference proteome</keyword>
<evidence type="ECO:0000256" key="4">
    <source>
        <dbReference type="ARBA" id="ARBA00023163"/>
    </source>
</evidence>
<dbReference type="Proteomes" id="UP000008385">
    <property type="component" value="Chromosome"/>
</dbReference>
<dbReference type="OrthoDB" id="9813056at2"/>
<dbReference type="InterPro" id="IPR036388">
    <property type="entry name" value="WH-like_DNA-bd_sf"/>
</dbReference>
<evidence type="ECO:0000313" key="6">
    <source>
        <dbReference type="EMBL" id="AEG91535.1"/>
    </source>
</evidence>
<feature type="domain" description="HTH lysR-type" evidence="5">
    <location>
        <begin position="1"/>
        <end position="60"/>
    </location>
</feature>
<dbReference type="STRING" id="365046.Rta_04640"/>
<reference evidence="6 7" key="2">
    <citation type="journal article" date="2011" name="PLoS ONE">
        <title>The Cyst-Dividing Bacterium Ramlibacter tataouinensis TTB310 Genome Reveals a Well-Stocked Toolbox for Adaptation to a Desert Environment.</title>
        <authorList>
            <person name="De Luca G."/>
            <person name="Barakat M."/>
            <person name="Ortet P."/>
            <person name="Fochesato S."/>
            <person name="Jourlin-Castelli C."/>
            <person name="Ansaldi M."/>
            <person name="Py B."/>
            <person name="Fichant G."/>
            <person name="Coutinho P.M."/>
            <person name="Voulhoux R."/>
            <person name="Bastien O."/>
            <person name="Marechal E."/>
            <person name="Henrissat B."/>
            <person name="Quentin Y."/>
            <person name="Noirot P."/>
            <person name="Filloux A."/>
            <person name="Mejean V."/>
            <person name="Dubow M.S."/>
            <person name="Barras F."/>
            <person name="Barbe V."/>
            <person name="Weissenbach J."/>
            <person name="Mihalcescu I."/>
            <person name="Vermeglio A."/>
            <person name="Achouak W."/>
            <person name="Heulin T."/>
        </authorList>
    </citation>
    <scope>NUCLEOTIDE SEQUENCE [LARGE SCALE GENOMIC DNA]</scope>
    <source>
        <strain evidence="7">ATCC BAA-407 / DSM 14655 / LMG 21543 / TTB310</strain>
    </source>
</reference>